<protein>
    <submittedName>
        <fullName evidence="1">Uncharacterized protein</fullName>
    </submittedName>
</protein>
<keyword evidence="2" id="KW-1185">Reference proteome</keyword>
<gene>
    <name evidence="1" type="ORF">SAMN05421730_10141</name>
</gene>
<reference evidence="1 2" key="1">
    <citation type="submission" date="2016-09" db="EMBL/GenBank/DDBJ databases">
        <authorList>
            <person name="Capua I."/>
            <person name="De Benedictis P."/>
            <person name="Joannis T."/>
            <person name="Lombin L.H."/>
            <person name="Cattoli G."/>
        </authorList>
    </citation>
    <scope>NUCLEOTIDE SEQUENCE [LARGE SCALE GENOMIC DNA]</scope>
    <source>
        <strain evidence="1 2">GluBS11</strain>
    </source>
</reference>
<evidence type="ECO:0000313" key="1">
    <source>
        <dbReference type="EMBL" id="SCP97794.1"/>
    </source>
</evidence>
<accession>A0A1D3TUN4</accession>
<proteinExistence type="predicted"/>
<sequence length="70" mass="8389">MSYTNSKKAVLATYEILKKYSTEEHPLSNLKIQEHLKSDYELKKKVPDTINWSLWCQVPFFTFLLWTTVY</sequence>
<dbReference type="AlphaFoldDB" id="A0A1D3TUN4"/>
<dbReference type="EMBL" id="FMKA01000014">
    <property type="protein sequence ID" value="SCP97794.1"/>
    <property type="molecule type" value="Genomic_DNA"/>
</dbReference>
<dbReference type="Proteomes" id="UP000199315">
    <property type="component" value="Unassembled WGS sequence"/>
</dbReference>
<evidence type="ECO:0000313" key="2">
    <source>
        <dbReference type="Proteomes" id="UP000199315"/>
    </source>
</evidence>
<name>A0A1D3TUN4_9FIRM</name>
<organism evidence="1 2">
    <name type="scientific">Anaerobium acetethylicum</name>
    <dbReference type="NCBI Taxonomy" id="1619234"/>
    <lineage>
        <taxon>Bacteria</taxon>
        <taxon>Bacillati</taxon>
        <taxon>Bacillota</taxon>
        <taxon>Clostridia</taxon>
        <taxon>Lachnospirales</taxon>
        <taxon>Lachnospiraceae</taxon>
        <taxon>Anaerobium</taxon>
    </lineage>
</organism>